<comment type="similarity">
    <text evidence="1 2">Belongs to the cytochrome P450 family.</text>
</comment>
<reference evidence="4" key="1">
    <citation type="journal article" date="2019" name="Int. J. Syst. Evol. Microbiol.">
        <title>The Global Catalogue of Microorganisms (GCM) 10K type strain sequencing project: providing services to taxonomists for standard genome sequencing and annotation.</title>
        <authorList>
            <consortium name="The Broad Institute Genomics Platform"/>
            <consortium name="The Broad Institute Genome Sequencing Center for Infectious Disease"/>
            <person name="Wu L."/>
            <person name="Ma J."/>
        </authorList>
    </citation>
    <scope>NUCLEOTIDE SEQUENCE [LARGE SCALE GENOMIC DNA]</scope>
    <source>
        <strain evidence="4">JCM 18127</strain>
    </source>
</reference>
<dbReference type="InterPro" id="IPR017972">
    <property type="entry name" value="Cyt_P450_CS"/>
</dbReference>
<keyword evidence="2" id="KW-0408">Iron</keyword>
<keyword evidence="2" id="KW-0560">Oxidoreductase</keyword>
<dbReference type="Proteomes" id="UP001500621">
    <property type="component" value="Unassembled WGS sequence"/>
</dbReference>
<organism evidence="3 4">
    <name type="scientific">Nocardioides nanhaiensis</name>
    <dbReference type="NCBI Taxonomy" id="1476871"/>
    <lineage>
        <taxon>Bacteria</taxon>
        <taxon>Bacillati</taxon>
        <taxon>Actinomycetota</taxon>
        <taxon>Actinomycetes</taxon>
        <taxon>Propionibacteriales</taxon>
        <taxon>Nocardioidaceae</taxon>
        <taxon>Nocardioides</taxon>
    </lineage>
</organism>
<keyword evidence="2" id="KW-0479">Metal-binding</keyword>
<dbReference type="InterPro" id="IPR002397">
    <property type="entry name" value="Cyt_P450_B"/>
</dbReference>
<evidence type="ECO:0000256" key="1">
    <source>
        <dbReference type="ARBA" id="ARBA00010617"/>
    </source>
</evidence>
<protein>
    <submittedName>
        <fullName evidence="3">Cytochrome P450</fullName>
    </submittedName>
</protein>
<keyword evidence="2" id="KW-0503">Monooxygenase</keyword>
<dbReference type="Pfam" id="PF00067">
    <property type="entry name" value="p450"/>
    <property type="match status" value="1"/>
</dbReference>
<dbReference type="InterPro" id="IPR001128">
    <property type="entry name" value="Cyt_P450"/>
</dbReference>
<dbReference type="RefSeq" id="WP_345262576.1">
    <property type="nucleotide sequence ID" value="NZ_BAABIM010000001.1"/>
</dbReference>
<dbReference type="SUPFAM" id="SSF48264">
    <property type="entry name" value="Cytochrome P450"/>
    <property type="match status" value="1"/>
</dbReference>
<accession>A0ABP8VVU4</accession>
<sequence length="413" mass="45995">MSTPALLDPYDYAFQDDPYPVYARLRAEQPLHHNPEQDFWALTRHTEVSAAFRDEGTFSNEMGVSIDNGAWGPHAHRIMSFLALDGKRQQRLRSLVSRAFTPRRVRELAPRVQQLADHYLDAALVHGEEHDWIADVAGRLPMDVISEMMGVPVEDRDEVRRHADLLVHREDGLRDIPAAAADSFLHLVGYYADMLEQRRTRPTDDLTSALIAARLDGGDRLADEEIIAFLTLMVVAGNETTTKLLGNALFHLAADRRQLDEVLSGPSGSPDLVAPWIEETLRHDNSTQMLARHLLRPVEVEGVTAPAGAKLLLVLGSANRDETVFTDPARFDLHRAPAELARSVSFGGGRHFCLGANLARLEARIVLEELVRRVASFEVDVDRARRVHSVSVRGFASLPVTVHLRPGRPGADR</sequence>
<name>A0ABP8VVU4_9ACTN</name>
<keyword evidence="4" id="KW-1185">Reference proteome</keyword>
<dbReference type="Gene3D" id="1.10.630.10">
    <property type="entry name" value="Cytochrome P450"/>
    <property type="match status" value="1"/>
</dbReference>
<dbReference type="PROSITE" id="PS00086">
    <property type="entry name" value="CYTOCHROME_P450"/>
    <property type="match status" value="1"/>
</dbReference>
<evidence type="ECO:0000256" key="2">
    <source>
        <dbReference type="RuleBase" id="RU000461"/>
    </source>
</evidence>
<dbReference type="PRINTS" id="PR00359">
    <property type="entry name" value="BP450"/>
</dbReference>
<comment type="caution">
    <text evidence="3">The sequence shown here is derived from an EMBL/GenBank/DDBJ whole genome shotgun (WGS) entry which is preliminary data.</text>
</comment>
<dbReference type="EMBL" id="BAABIM010000001">
    <property type="protein sequence ID" value="GAA4672173.1"/>
    <property type="molecule type" value="Genomic_DNA"/>
</dbReference>
<dbReference type="PANTHER" id="PTHR46696:SF4">
    <property type="entry name" value="BIOTIN BIOSYNTHESIS CYTOCHROME P450"/>
    <property type="match status" value="1"/>
</dbReference>
<dbReference type="PANTHER" id="PTHR46696">
    <property type="entry name" value="P450, PUTATIVE (EUROFUNG)-RELATED"/>
    <property type="match status" value="1"/>
</dbReference>
<dbReference type="InterPro" id="IPR036396">
    <property type="entry name" value="Cyt_P450_sf"/>
</dbReference>
<evidence type="ECO:0000313" key="4">
    <source>
        <dbReference type="Proteomes" id="UP001500621"/>
    </source>
</evidence>
<gene>
    <name evidence="3" type="ORF">GCM10023226_06130</name>
</gene>
<evidence type="ECO:0000313" key="3">
    <source>
        <dbReference type="EMBL" id="GAA4672173.1"/>
    </source>
</evidence>
<keyword evidence="2" id="KW-0349">Heme</keyword>
<dbReference type="PRINTS" id="PR00385">
    <property type="entry name" value="P450"/>
</dbReference>
<proteinExistence type="inferred from homology"/>